<dbReference type="AlphaFoldDB" id="A0A3D9KA42"/>
<keyword evidence="2" id="KW-0560">Oxidoreductase</keyword>
<dbReference type="EMBL" id="QRDZ01000008">
    <property type="protein sequence ID" value="RED83248.1"/>
    <property type="molecule type" value="Genomic_DNA"/>
</dbReference>
<dbReference type="InterPro" id="IPR037523">
    <property type="entry name" value="VOC_core"/>
</dbReference>
<evidence type="ECO:0000313" key="3">
    <source>
        <dbReference type="Proteomes" id="UP000256977"/>
    </source>
</evidence>
<proteinExistence type="predicted"/>
<accession>A0A3D9KA42</accession>
<dbReference type="OrthoDB" id="1270449at2"/>
<dbReference type="Pfam" id="PF00903">
    <property type="entry name" value="Glyoxalase"/>
    <property type="match status" value="1"/>
</dbReference>
<dbReference type="GO" id="GO:0051213">
    <property type="term" value="F:dioxygenase activity"/>
    <property type="evidence" value="ECO:0007669"/>
    <property type="project" value="UniProtKB-KW"/>
</dbReference>
<dbReference type="PANTHER" id="PTHR36113:SF3">
    <property type="entry name" value="SLL5075 PROTEIN"/>
    <property type="match status" value="1"/>
</dbReference>
<name>A0A3D9KA42_9BACL</name>
<dbReference type="SUPFAM" id="SSF54593">
    <property type="entry name" value="Glyoxalase/Bleomycin resistance protein/Dihydroxybiphenyl dioxygenase"/>
    <property type="match status" value="1"/>
</dbReference>
<feature type="domain" description="VOC" evidence="1">
    <location>
        <begin position="2"/>
        <end position="121"/>
    </location>
</feature>
<evidence type="ECO:0000313" key="2">
    <source>
        <dbReference type="EMBL" id="RED83248.1"/>
    </source>
</evidence>
<dbReference type="Gene3D" id="3.10.180.10">
    <property type="entry name" value="2,3-Dihydroxybiphenyl 1,2-Dioxygenase, domain 1"/>
    <property type="match status" value="1"/>
</dbReference>
<gene>
    <name evidence="2" type="ORF">DFP98_10891</name>
</gene>
<keyword evidence="3" id="KW-1185">Reference proteome</keyword>
<dbReference type="Proteomes" id="UP000256977">
    <property type="component" value="Unassembled WGS sequence"/>
</dbReference>
<organism evidence="2 3">
    <name type="scientific">Cohnella phaseoli</name>
    <dbReference type="NCBI Taxonomy" id="456490"/>
    <lineage>
        <taxon>Bacteria</taxon>
        <taxon>Bacillati</taxon>
        <taxon>Bacillota</taxon>
        <taxon>Bacilli</taxon>
        <taxon>Bacillales</taxon>
        <taxon>Paenibacillaceae</taxon>
        <taxon>Cohnella</taxon>
    </lineage>
</organism>
<evidence type="ECO:0000259" key="1">
    <source>
        <dbReference type="PROSITE" id="PS51819"/>
    </source>
</evidence>
<dbReference type="PROSITE" id="PS51819">
    <property type="entry name" value="VOC"/>
    <property type="match status" value="1"/>
</dbReference>
<sequence length="123" mass="13645">MKLNHLNLCVNNMSEAVTFFADIFGFELADRKGDAIAVMKDQAGFTLVLSQLVALRGENPIYPEGFHVGFYVDTKEDVDQFFLKLMSAGLASKENSPKSMRGGYTLYFKALDGILFEVTSFAV</sequence>
<dbReference type="PANTHER" id="PTHR36113">
    <property type="entry name" value="LYASE, PUTATIVE-RELATED-RELATED"/>
    <property type="match status" value="1"/>
</dbReference>
<dbReference type="InterPro" id="IPR051332">
    <property type="entry name" value="Fosfomycin_Res_Enzymes"/>
</dbReference>
<comment type="caution">
    <text evidence="2">The sequence shown here is derived from an EMBL/GenBank/DDBJ whole genome shotgun (WGS) entry which is preliminary data.</text>
</comment>
<dbReference type="InterPro" id="IPR004360">
    <property type="entry name" value="Glyas_Fos-R_dOase_dom"/>
</dbReference>
<dbReference type="GO" id="GO:0016829">
    <property type="term" value="F:lyase activity"/>
    <property type="evidence" value="ECO:0007669"/>
    <property type="project" value="UniProtKB-KW"/>
</dbReference>
<keyword evidence="2" id="KW-0223">Dioxygenase</keyword>
<keyword evidence="2" id="KW-0456">Lyase</keyword>
<protein>
    <submittedName>
        <fullName evidence="2">Catechol 2,3-dioxygenase-like lactoylglutathione lyase family enzyme</fullName>
    </submittedName>
</protein>
<reference evidence="2 3" key="1">
    <citation type="submission" date="2018-07" db="EMBL/GenBank/DDBJ databases">
        <title>Genomic Encyclopedia of Type Strains, Phase III (KMG-III): the genomes of soil and plant-associated and newly described type strains.</title>
        <authorList>
            <person name="Whitman W."/>
        </authorList>
    </citation>
    <scope>NUCLEOTIDE SEQUENCE [LARGE SCALE GENOMIC DNA]</scope>
    <source>
        <strain evidence="2 3">CECT 7287</strain>
    </source>
</reference>
<dbReference type="RefSeq" id="WP_116060851.1">
    <property type="nucleotide sequence ID" value="NZ_QRDZ01000008.1"/>
</dbReference>
<dbReference type="InterPro" id="IPR029068">
    <property type="entry name" value="Glyas_Bleomycin-R_OHBP_Dase"/>
</dbReference>
<dbReference type="CDD" id="cd06587">
    <property type="entry name" value="VOC"/>
    <property type="match status" value="1"/>
</dbReference>